<evidence type="ECO:0000259" key="1">
    <source>
        <dbReference type="Pfam" id="PF07811"/>
    </source>
</evidence>
<dbReference type="RefSeq" id="WP_062216087.1">
    <property type="nucleotide sequence ID" value="NZ_CP012023.1"/>
</dbReference>
<gene>
    <name evidence="2" type="ORF">IMCC12053_898</name>
</gene>
<accession>A0A0P0A3A2</accession>
<dbReference type="KEGG" id="cmar:IMCC12053_898"/>
<evidence type="ECO:0000313" key="2">
    <source>
        <dbReference type="EMBL" id="ALI54846.1"/>
    </source>
</evidence>
<dbReference type="PATRIC" id="fig|1397108.4.peg.927"/>
<feature type="domain" description="TadE-like" evidence="1">
    <location>
        <begin position="20"/>
        <end position="56"/>
    </location>
</feature>
<dbReference type="AlphaFoldDB" id="A0A0P0A3A2"/>
<dbReference type="STRING" id="1397108.IMCC12053_898"/>
<dbReference type="OrthoDB" id="7907064at2"/>
<proteinExistence type="predicted"/>
<organism evidence="2 3">
    <name type="scientific">Celeribacter marinus</name>
    <dbReference type="NCBI Taxonomy" id="1397108"/>
    <lineage>
        <taxon>Bacteria</taxon>
        <taxon>Pseudomonadati</taxon>
        <taxon>Pseudomonadota</taxon>
        <taxon>Alphaproteobacteria</taxon>
        <taxon>Rhodobacterales</taxon>
        <taxon>Roseobacteraceae</taxon>
        <taxon>Celeribacter</taxon>
    </lineage>
</organism>
<dbReference type="Proteomes" id="UP000064920">
    <property type="component" value="Chromosome"/>
</dbReference>
<keyword evidence="3" id="KW-1185">Reference proteome</keyword>
<dbReference type="EMBL" id="CP012023">
    <property type="protein sequence ID" value="ALI54846.1"/>
    <property type="molecule type" value="Genomic_DNA"/>
</dbReference>
<name>A0A0P0A3A2_9RHOB</name>
<protein>
    <submittedName>
        <fullName evidence="2">Flp pilus assembly protein TadG</fullName>
    </submittedName>
</protein>
<dbReference type="InterPro" id="IPR012495">
    <property type="entry name" value="TadE-like_dom"/>
</dbReference>
<evidence type="ECO:0000313" key="3">
    <source>
        <dbReference type="Proteomes" id="UP000064920"/>
    </source>
</evidence>
<sequence>MSILSKLRSTSRRFWQREDGTSTIEFVVIFPAFAMMMMGGYEIGYYTVSHTMMDRGLDLAMRDVRLGKLSPVTASTLKHSVCDYAKYVANCEAKLHIAMEPVDAVGFVAPPTAACLDKTTNAAPNTTFEDGDENELMLVRACINVEPIFPTTWIGGALQPSPTGDLVMSTTAAFVNEPNT</sequence>
<dbReference type="Pfam" id="PF07811">
    <property type="entry name" value="TadE"/>
    <property type="match status" value="1"/>
</dbReference>
<reference evidence="2 3" key="1">
    <citation type="submission" date="2015-05" db="EMBL/GenBank/DDBJ databases">
        <authorList>
            <person name="Wang D.B."/>
            <person name="Wang M."/>
        </authorList>
    </citation>
    <scope>NUCLEOTIDE SEQUENCE [LARGE SCALE GENOMIC DNA]</scope>
    <source>
        <strain evidence="2 3">IMCC 12053</strain>
    </source>
</reference>